<dbReference type="AlphaFoldDB" id="A0A067Q0R6"/>
<gene>
    <name evidence="1" type="ORF">JAAARDRAFT_283377</name>
</gene>
<evidence type="ECO:0000313" key="2">
    <source>
        <dbReference type="Proteomes" id="UP000027265"/>
    </source>
</evidence>
<accession>A0A067Q0R6</accession>
<dbReference type="InParanoid" id="A0A067Q0R6"/>
<name>A0A067Q0R6_9AGAM</name>
<sequence>MFSPRYTTRWPSVVIESNTALPWFSTTLFSLHYQVMCIRTPVSFPASSNSLTIMVVSWYFGLAKPPPTTRTSTSQRPMWASRASNISLAVKTAYRFASSVCLTRTWIAKHPHRYGHGSDRRYYLVSNRPPVGLRLVHSITSCPHFVQSNSFLSQVTSEVFSKATIEMLFSEYIPS</sequence>
<evidence type="ECO:0000313" key="1">
    <source>
        <dbReference type="EMBL" id="KDQ57082.1"/>
    </source>
</evidence>
<keyword evidence="2" id="KW-1185">Reference proteome</keyword>
<protein>
    <submittedName>
        <fullName evidence="1">Uncharacterized protein</fullName>
    </submittedName>
</protein>
<dbReference type="Proteomes" id="UP000027265">
    <property type="component" value="Unassembled WGS sequence"/>
</dbReference>
<organism evidence="1 2">
    <name type="scientific">Jaapia argillacea MUCL 33604</name>
    <dbReference type="NCBI Taxonomy" id="933084"/>
    <lineage>
        <taxon>Eukaryota</taxon>
        <taxon>Fungi</taxon>
        <taxon>Dikarya</taxon>
        <taxon>Basidiomycota</taxon>
        <taxon>Agaricomycotina</taxon>
        <taxon>Agaricomycetes</taxon>
        <taxon>Agaricomycetidae</taxon>
        <taxon>Jaapiales</taxon>
        <taxon>Jaapiaceae</taxon>
        <taxon>Jaapia</taxon>
    </lineage>
</organism>
<dbReference type="HOGENOM" id="CLU_1532780_0_0_1"/>
<proteinExistence type="predicted"/>
<dbReference type="EMBL" id="KL197720">
    <property type="protein sequence ID" value="KDQ57082.1"/>
    <property type="molecule type" value="Genomic_DNA"/>
</dbReference>
<reference evidence="2" key="1">
    <citation type="journal article" date="2014" name="Proc. Natl. Acad. Sci. U.S.A.">
        <title>Extensive sampling of basidiomycete genomes demonstrates inadequacy of the white-rot/brown-rot paradigm for wood decay fungi.</title>
        <authorList>
            <person name="Riley R."/>
            <person name="Salamov A.A."/>
            <person name="Brown D.W."/>
            <person name="Nagy L.G."/>
            <person name="Floudas D."/>
            <person name="Held B.W."/>
            <person name="Levasseur A."/>
            <person name="Lombard V."/>
            <person name="Morin E."/>
            <person name="Otillar R."/>
            <person name="Lindquist E.A."/>
            <person name="Sun H."/>
            <person name="LaButti K.M."/>
            <person name="Schmutz J."/>
            <person name="Jabbour D."/>
            <person name="Luo H."/>
            <person name="Baker S.E."/>
            <person name="Pisabarro A.G."/>
            <person name="Walton J.D."/>
            <person name="Blanchette R.A."/>
            <person name="Henrissat B."/>
            <person name="Martin F."/>
            <person name="Cullen D."/>
            <person name="Hibbett D.S."/>
            <person name="Grigoriev I.V."/>
        </authorList>
    </citation>
    <scope>NUCLEOTIDE SEQUENCE [LARGE SCALE GENOMIC DNA]</scope>
    <source>
        <strain evidence="2">MUCL 33604</strain>
    </source>
</reference>